<dbReference type="OrthoDB" id="342236at2157"/>
<evidence type="ECO:0000259" key="2">
    <source>
        <dbReference type="Pfam" id="PF00582"/>
    </source>
</evidence>
<dbReference type="PANTHER" id="PTHR46268">
    <property type="entry name" value="STRESS RESPONSE PROTEIN NHAX"/>
    <property type="match status" value="1"/>
</dbReference>
<dbReference type="STRING" id="1073996.SAMN05444271_12322"/>
<dbReference type="CDD" id="cd00293">
    <property type="entry name" value="USP-like"/>
    <property type="match status" value="1"/>
</dbReference>
<accession>A0A1H6W6K2</accession>
<dbReference type="AlphaFoldDB" id="A0A1H6W6K2"/>
<dbReference type="SUPFAM" id="SSF52402">
    <property type="entry name" value="Adenine nucleotide alpha hydrolases-like"/>
    <property type="match status" value="1"/>
</dbReference>
<keyword evidence="4" id="KW-1185">Reference proteome</keyword>
<proteinExistence type="inferred from homology"/>
<name>A0A1H6W6K2_9EURY</name>
<feature type="domain" description="UspA" evidence="2">
    <location>
        <begin position="3"/>
        <end position="142"/>
    </location>
</feature>
<dbReference type="RefSeq" id="WP_089673247.1">
    <property type="nucleotide sequence ID" value="NZ_CP024845.1"/>
</dbReference>
<dbReference type="Proteomes" id="UP000198888">
    <property type="component" value="Unassembled WGS sequence"/>
</dbReference>
<dbReference type="InterPro" id="IPR006016">
    <property type="entry name" value="UspA"/>
</dbReference>
<dbReference type="Pfam" id="PF00582">
    <property type="entry name" value="Usp"/>
    <property type="match status" value="1"/>
</dbReference>
<protein>
    <submittedName>
        <fullName evidence="3">Nucleotide-binding universal stress protein, UspA family</fullName>
    </submittedName>
</protein>
<dbReference type="PANTHER" id="PTHR46268:SF6">
    <property type="entry name" value="UNIVERSAL STRESS PROTEIN UP12"/>
    <property type="match status" value="1"/>
</dbReference>
<evidence type="ECO:0000313" key="4">
    <source>
        <dbReference type="Proteomes" id="UP000198888"/>
    </source>
</evidence>
<sequence>MYHVLLPVDGDEDRLAKQLETLTTLPGDDEITVTVLYVHEEVDTMPDEAGKSIIDSVNKAIGELQGVPETVEQAVDEIEAAGMPVDVVETQGKPTDRIIEAAEELDVEAILIAGRRRTPVGKAVFGSVTQGVILQGERPVFVAG</sequence>
<evidence type="ECO:0000313" key="3">
    <source>
        <dbReference type="EMBL" id="SEJ12598.1"/>
    </source>
</evidence>
<dbReference type="KEGG" id="hae:halTADL_0244"/>
<accession>A0A2H4PY81</accession>
<evidence type="ECO:0000256" key="1">
    <source>
        <dbReference type="ARBA" id="ARBA00008791"/>
    </source>
</evidence>
<gene>
    <name evidence="3" type="ORF">SAMN05444271_12322</name>
</gene>
<dbReference type="GeneID" id="35001069"/>
<reference evidence="3 4" key="1">
    <citation type="submission" date="2016-10" db="EMBL/GenBank/DDBJ databases">
        <authorList>
            <person name="de Groot N.N."/>
        </authorList>
    </citation>
    <scope>NUCLEOTIDE SEQUENCE [LARGE SCALE GENOMIC DNA]</scope>
    <source>
        <strain evidence="3 4">DSM 22187</strain>
    </source>
</reference>
<dbReference type="EMBL" id="FNYR01000023">
    <property type="protein sequence ID" value="SEJ12598.1"/>
    <property type="molecule type" value="Genomic_DNA"/>
</dbReference>
<comment type="similarity">
    <text evidence="1">Belongs to the universal stress protein A family.</text>
</comment>
<dbReference type="Gene3D" id="3.40.50.620">
    <property type="entry name" value="HUPs"/>
    <property type="match status" value="1"/>
</dbReference>
<organism evidence="3 4">
    <name type="scientific">Halohasta litchfieldiae</name>
    <dbReference type="NCBI Taxonomy" id="1073996"/>
    <lineage>
        <taxon>Archaea</taxon>
        <taxon>Methanobacteriati</taxon>
        <taxon>Methanobacteriota</taxon>
        <taxon>Stenosarchaea group</taxon>
        <taxon>Halobacteria</taxon>
        <taxon>Halobacteriales</taxon>
        <taxon>Haloferacaceae</taxon>
        <taxon>Halohasta</taxon>
    </lineage>
</organism>
<dbReference type="InterPro" id="IPR014729">
    <property type="entry name" value="Rossmann-like_a/b/a_fold"/>
</dbReference>